<dbReference type="SUPFAM" id="SSF158472">
    <property type="entry name" value="HAMP domain-like"/>
    <property type="match status" value="1"/>
</dbReference>
<dbReference type="SMART" id="SM00304">
    <property type="entry name" value="HAMP"/>
    <property type="match status" value="1"/>
</dbReference>
<evidence type="ECO:0000313" key="5">
    <source>
        <dbReference type="EMBL" id="MDE8692614.1"/>
    </source>
</evidence>
<keyword evidence="1" id="KW-0378">Hydrolase</keyword>
<keyword evidence="3" id="KW-0812">Transmembrane</keyword>
<accession>A0AAW6LYP9</accession>
<keyword evidence="2" id="KW-0175">Coiled coil</keyword>
<dbReference type="GO" id="GO:0016791">
    <property type="term" value="F:phosphatase activity"/>
    <property type="evidence" value="ECO:0007669"/>
    <property type="project" value="TreeGrafter"/>
</dbReference>
<dbReference type="AlphaFoldDB" id="A0AAW6LYP9"/>
<dbReference type="GO" id="GO:0007165">
    <property type="term" value="P:signal transduction"/>
    <property type="evidence" value="ECO:0007669"/>
    <property type="project" value="InterPro"/>
</dbReference>
<dbReference type="InterPro" id="IPR003660">
    <property type="entry name" value="HAMP_dom"/>
</dbReference>
<evidence type="ECO:0000259" key="4">
    <source>
        <dbReference type="PROSITE" id="PS50885"/>
    </source>
</evidence>
<sequence length="639" mass="71683">MKTIRKSFSARLSLQVVMIASMVFGVVFSVLFFSSKRIVRQEAESHAGSELSGTVYQIEDILHQVEAAAKNMEWLVRDRLGNPDSLYAVTRMMMRTNPHVIGSCVAFEPGFYAEKGELFAPYSYLTEEGEVKDRNLGYAAYNYHAKEWYATPKRLDRNYWSEPYFDEGGGDRVMSTYSHVLRNGEGKMFGILTADISLDHLSGLVNGIKPYPGSYTLMISRLGNYLVHPKPERILHETIYTATSDMTDRSVTILGDAMIRGEEGMHELQNDDTLSYVFYKPVEGTEWSVAVVCPYRDVFAPLDRLTLVVVSVFLLGLLALLFFCVWRIRRTSHPLKLFSEAASRVAKGDLAAPLPEIRTKDELAQFRDSFAYMQRSLDDYIHRLTETTRAKERIESELNIARKLQMSLLPNIFPPFPEWKTLDLYASLSPAKEVGGDLYDFFIRDGKLFFTVGDVSGKGIPASLFMAVTRSLFRIMAGTCDTPSEIAAKLNHAVMEQNDANMFVTMFIGALELDSGRLSYCSVGHNPPLLVEPDKQSSFVDTVPNIPIGVCDGFEFTEQCVMLPKESTLLIYTDGLNEAENSNCELLGNERMLGEMSHLGNLSARSVVERMIQLVTGFAGEAEQSDDLTLLCVRLTADN</sequence>
<feature type="transmembrane region" description="Helical" evidence="3">
    <location>
        <begin position="12"/>
        <end position="33"/>
    </location>
</feature>
<dbReference type="InterPro" id="IPR052016">
    <property type="entry name" value="Bact_Sigma-Reg"/>
</dbReference>
<dbReference type="SMART" id="SM00331">
    <property type="entry name" value="PP2C_SIG"/>
    <property type="match status" value="1"/>
</dbReference>
<dbReference type="Pfam" id="PF07228">
    <property type="entry name" value="SpoIIE"/>
    <property type="match status" value="1"/>
</dbReference>
<dbReference type="EMBL" id="JARFID010000001">
    <property type="protein sequence ID" value="MDE8692614.1"/>
    <property type="molecule type" value="Genomic_DNA"/>
</dbReference>
<dbReference type="CDD" id="cd12913">
    <property type="entry name" value="PDC1_MCP_like"/>
    <property type="match status" value="1"/>
</dbReference>
<dbReference type="PANTHER" id="PTHR43156:SF2">
    <property type="entry name" value="STAGE II SPORULATION PROTEIN E"/>
    <property type="match status" value="1"/>
</dbReference>
<keyword evidence="3" id="KW-1133">Transmembrane helix</keyword>
<dbReference type="RefSeq" id="WP_205068349.1">
    <property type="nucleotide sequence ID" value="NZ_CAXKYC010000001.1"/>
</dbReference>
<dbReference type="SUPFAM" id="SSF81606">
    <property type="entry name" value="PP2C-like"/>
    <property type="match status" value="1"/>
</dbReference>
<protein>
    <submittedName>
        <fullName evidence="5">SpoIIE family protein phosphatase</fullName>
    </submittedName>
</protein>
<dbReference type="InterPro" id="IPR036457">
    <property type="entry name" value="PPM-type-like_dom_sf"/>
</dbReference>
<dbReference type="Gene3D" id="3.60.40.10">
    <property type="entry name" value="PPM-type phosphatase domain"/>
    <property type="match status" value="1"/>
</dbReference>
<organism evidence="5 6">
    <name type="scientific">Bacteroides cellulosilyticus</name>
    <dbReference type="NCBI Taxonomy" id="246787"/>
    <lineage>
        <taxon>Bacteria</taxon>
        <taxon>Pseudomonadati</taxon>
        <taxon>Bacteroidota</taxon>
        <taxon>Bacteroidia</taxon>
        <taxon>Bacteroidales</taxon>
        <taxon>Bacteroidaceae</taxon>
        <taxon>Bacteroides</taxon>
    </lineage>
</organism>
<dbReference type="PANTHER" id="PTHR43156">
    <property type="entry name" value="STAGE II SPORULATION PROTEIN E-RELATED"/>
    <property type="match status" value="1"/>
</dbReference>
<feature type="domain" description="HAMP" evidence="4">
    <location>
        <begin position="329"/>
        <end position="382"/>
    </location>
</feature>
<evidence type="ECO:0000313" key="6">
    <source>
        <dbReference type="Proteomes" id="UP001221924"/>
    </source>
</evidence>
<dbReference type="CDD" id="cd06225">
    <property type="entry name" value="HAMP"/>
    <property type="match status" value="1"/>
</dbReference>
<evidence type="ECO:0000256" key="3">
    <source>
        <dbReference type="SAM" id="Phobius"/>
    </source>
</evidence>
<feature type="coiled-coil region" evidence="2">
    <location>
        <begin position="377"/>
        <end position="404"/>
    </location>
</feature>
<dbReference type="Pfam" id="PF22673">
    <property type="entry name" value="MCP-like_PDC_1"/>
    <property type="match status" value="1"/>
</dbReference>
<feature type="transmembrane region" description="Helical" evidence="3">
    <location>
        <begin position="305"/>
        <end position="326"/>
    </location>
</feature>
<dbReference type="InterPro" id="IPR001932">
    <property type="entry name" value="PPM-type_phosphatase-like_dom"/>
</dbReference>
<evidence type="ECO:0000256" key="2">
    <source>
        <dbReference type="SAM" id="Coils"/>
    </source>
</evidence>
<proteinExistence type="predicted"/>
<name>A0AAW6LYP9_9BACE</name>
<evidence type="ECO:0000256" key="1">
    <source>
        <dbReference type="ARBA" id="ARBA00022801"/>
    </source>
</evidence>
<dbReference type="Pfam" id="PF00672">
    <property type="entry name" value="HAMP"/>
    <property type="match status" value="1"/>
</dbReference>
<dbReference type="SUPFAM" id="SSF103190">
    <property type="entry name" value="Sensory domain-like"/>
    <property type="match status" value="1"/>
</dbReference>
<dbReference type="Gene3D" id="6.10.340.10">
    <property type="match status" value="1"/>
</dbReference>
<dbReference type="Gene3D" id="3.30.450.20">
    <property type="entry name" value="PAS domain"/>
    <property type="match status" value="2"/>
</dbReference>
<keyword evidence="3" id="KW-0472">Membrane</keyword>
<dbReference type="GO" id="GO:0016020">
    <property type="term" value="C:membrane"/>
    <property type="evidence" value="ECO:0007669"/>
    <property type="project" value="InterPro"/>
</dbReference>
<dbReference type="Proteomes" id="UP001221924">
    <property type="component" value="Unassembled WGS sequence"/>
</dbReference>
<gene>
    <name evidence="5" type="ORF">PZH42_00680</name>
</gene>
<reference evidence="5" key="1">
    <citation type="submission" date="2023-03" db="EMBL/GenBank/DDBJ databases">
        <title>DFI Biobank Strains.</title>
        <authorList>
            <person name="Mostad J."/>
            <person name="Paddock L."/>
            <person name="Medina S."/>
            <person name="Waligurski E."/>
            <person name="Barat B."/>
            <person name="Smith R."/>
            <person name="Burgo V."/>
            <person name="Metcalfe C."/>
            <person name="Woodson C."/>
            <person name="Sundararajan A."/>
            <person name="Ramaswamy R."/>
            <person name="Lin H."/>
            <person name="Pamer E.G."/>
        </authorList>
    </citation>
    <scope>NUCLEOTIDE SEQUENCE</scope>
    <source>
        <strain evidence="5">DFI.9.5</strain>
    </source>
</reference>
<comment type="caution">
    <text evidence="5">The sequence shown here is derived from an EMBL/GenBank/DDBJ whole genome shotgun (WGS) entry which is preliminary data.</text>
</comment>
<dbReference type="CDD" id="cd12912">
    <property type="entry name" value="PDC2_MCP_like"/>
    <property type="match status" value="1"/>
</dbReference>
<dbReference type="PROSITE" id="PS50885">
    <property type="entry name" value="HAMP"/>
    <property type="match status" value="1"/>
</dbReference>
<dbReference type="InterPro" id="IPR029151">
    <property type="entry name" value="Sensor-like_sf"/>
</dbReference>